<name>A0A3P2RCA0_WEIVI</name>
<dbReference type="InterPro" id="IPR029068">
    <property type="entry name" value="Glyas_Bleomycin-R_OHBP_Dase"/>
</dbReference>
<dbReference type="RefSeq" id="WP_124943817.1">
    <property type="nucleotide sequence ID" value="NZ_RHGY01000011.1"/>
</dbReference>
<gene>
    <name evidence="1" type="ORF">D3P96_07955</name>
</gene>
<organism evidence="1 2">
    <name type="scientific">Weissella viridescens</name>
    <name type="common">Lactobacillus viridescens</name>
    <dbReference type="NCBI Taxonomy" id="1629"/>
    <lineage>
        <taxon>Bacteria</taxon>
        <taxon>Bacillati</taxon>
        <taxon>Bacillota</taxon>
        <taxon>Bacilli</taxon>
        <taxon>Lactobacillales</taxon>
        <taxon>Lactobacillaceae</taxon>
        <taxon>Weissella</taxon>
    </lineage>
</organism>
<dbReference type="Gene3D" id="3.10.180.10">
    <property type="entry name" value="2,3-Dihydroxybiphenyl 1,2-Dioxygenase, domain 1"/>
    <property type="match status" value="1"/>
</dbReference>
<dbReference type="EMBL" id="RHGY01000011">
    <property type="protein sequence ID" value="RRG17406.1"/>
    <property type="molecule type" value="Genomic_DNA"/>
</dbReference>
<dbReference type="AlphaFoldDB" id="A0A3P2RCA0"/>
<reference evidence="1 2" key="1">
    <citation type="submission" date="2018-10" db="EMBL/GenBank/DDBJ databases">
        <title>Draft genome sequence of Weissella viridescens UCO-SMC3.</title>
        <authorList>
            <person name="Garcia-Cancino A."/>
            <person name="Espinoza-Monje M."/>
            <person name="Albarracin L."/>
            <person name="Garcia-Castillo V."/>
            <person name="Campos-Martin J."/>
            <person name="Nakano Y."/>
            <person name="Guitierrez-Zamorano C."/>
            <person name="Ikeda-Ohtsubo W."/>
            <person name="Morita H."/>
            <person name="Kitazawa H."/>
            <person name="Villena J."/>
        </authorList>
    </citation>
    <scope>NUCLEOTIDE SEQUENCE [LARGE SCALE GENOMIC DNA]</scope>
    <source>
        <strain evidence="1 2">UCO-SMC3</strain>
    </source>
</reference>
<evidence type="ECO:0000313" key="2">
    <source>
        <dbReference type="Proteomes" id="UP000275836"/>
    </source>
</evidence>
<sequence>MKKGIEVNMVVSNPVERSQQLANVFTANVEKPASVFSQDDEVMIVLENELSLHLLKENQSIGLNLPETAQTALWITVIVADIQVTLANVDQDNFTVTVPLTREPTENMQYFVMVDSDGYQWMVYQAD</sequence>
<dbReference type="Proteomes" id="UP000275836">
    <property type="component" value="Unassembled WGS sequence"/>
</dbReference>
<comment type="caution">
    <text evidence="1">The sequence shown here is derived from an EMBL/GenBank/DDBJ whole genome shotgun (WGS) entry which is preliminary data.</text>
</comment>
<evidence type="ECO:0000313" key="1">
    <source>
        <dbReference type="EMBL" id="RRG17406.1"/>
    </source>
</evidence>
<dbReference type="OrthoDB" id="2156128at2"/>
<protein>
    <submittedName>
        <fullName evidence="1">Uncharacterized protein</fullName>
    </submittedName>
</protein>
<dbReference type="SUPFAM" id="SSF54593">
    <property type="entry name" value="Glyoxalase/Bleomycin resistance protein/Dihydroxybiphenyl dioxygenase"/>
    <property type="match status" value="1"/>
</dbReference>
<accession>A0A3P2RCA0</accession>
<proteinExistence type="predicted"/>